<dbReference type="Proteomes" id="UP000195152">
    <property type="component" value="Unassembled WGS sequence"/>
</dbReference>
<reference evidence="1 2" key="1">
    <citation type="submission" date="2016-10" db="EMBL/GenBank/DDBJ databases">
        <title>Comparative genomics of Bacillus thuringiensis reveals a path to pathogens against multiple invertebrate hosts.</title>
        <authorList>
            <person name="Zheng J."/>
            <person name="Gao Q."/>
            <person name="Liu H."/>
            <person name="Peng D."/>
            <person name="Ruan L."/>
            <person name="Sun M."/>
        </authorList>
    </citation>
    <scope>NUCLEOTIDE SEQUENCE [LARGE SCALE GENOMIC DNA]</scope>
    <source>
        <strain evidence="1">BGSC 4AC1</strain>
    </source>
</reference>
<dbReference type="Gene3D" id="3.40.50.1440">
    <property type="entry name" value="Tubulin/FtsZ, GTPase domain"/>
    <property type="match status" value="2"/>
</dbReference>
<dbReference type="GO" id="GO:0051301">
    <property type="term" value="P:cell division"/>
    <property type="evidence" value="ECO:0007669"/>
    <property type="project" value="UniProtKB-KW"/>
</dbReference>
<accession>A0A242WAA1</accession>
<dbReference type="RefSeq" id="WP_000462890.1">
    <property type="nucleotide sequence ID" value="NZ_NFCF01000063.1"/>
</dbReference>
<dbReference type="AlphaFoldDB" id="A0A242WAA1"/>
<proteinExistence type="predicted"/>
<name>A0A242WAA1_BACTU</name>
<dbReference type="SUPFAM" id="SSF52490">
    <property type="entry name" value="Tubulin nucleotide-binding domain-like"/>
    <property type="match status" value="1"/>
</dbReference>
<evidence type="ECO:0000313" key="2">
    <source>
        <dbReference type="Proteomes" id="UP000195152"/>
    </source>
</evidence>
<sequence>MFEQQKPSIRFSMVGFGQAGSRIANEFGKFKFNGETAYNVFAFNSTSRDFSGLNNIPNSNQVSMDLDGFGKEPSKAYQLLRSTPEHYNHVETMVDKAYETAEELLIFNSGLGGGTGTSTILLAIQIFIKKYVNDVIEKYTKLLLEAQGFEYDSFMNEYGENEQVISGLYEKAAHNAERSGELKKLGLILAYPKRSDGPGVLKEVNRFIKEIWDLQLDPQNRISFILPVDNQKAADIFSEKKSKLDFNTYRDYINYTVASMFHEINCATNIGGSDVTFDAQDFRKCILEHQGTLVIGKKVLPALDISNSDSLFEALSDAWENGHTLHDKIEWEVQQNGSIAYNEVYNVGVLTIVQPDVVNDRKINTSYLDEAQDYLSKLRLVGDCKVFTGQIETKEVDNNVYAYIFAKTTALPERLSTGLVEEFLQYKERTQKDVFVQGKIEQLNDFTDPEPKKTFKPKDPFANTMNDDFSDLLKSVPNNSVDKEKKEMKKKEDFLKSLVSTDDNPFNF</sequence>
<dbReference type="EMBL" id="NFCF01000063">
    <property type="protein sequence ID" value="OTW50780.1"/>
    <property type="molecule type" value="Genomic_DNA"/>
</dbReference>
<organism evidence="1 2">
    <name type="scientific">Bacillus thuringiensis serovar mexicanensis</name>
    <dbReference type="NCBI Taxonomy" id="180868"/>
    <lineage>
        <taxon>Bacteria</taxon>
        <taxon>Bacillati</taxon>
        <taxon>Bacillota</taxon>
        <taxon>Bacilli</taxon>
        <taxon>Bacillales</taxon>
        <taxon>Bacillaceae</taxon>
        <taxon>Bacillus</taxon>
        <taxon>Bacillus cereus group</taxon>
    </lineage>
</organism>
<dbReference type="InterPro" id="IPR036525">
    <property type="entry name" value="Tubulin/FtsZ_GTPase_sf"/>
</dbReference>
<evidence type="ECO:0000313" key="1">
    <source>
        <dbReference type="EMBL" id="OTW50780.1"/>
    </source>
</evidence>
<protein>
    <submittedName>
        <fullName evidence="1">Cell division protein FtsZ</fullName>
    </submittedName>
</protein>
<keyword evidence="1" id="KW-0131">Cell cycle</keyword>
<keyword evidence="1" id="KW-0132">Cell division</keyword>
<gene>
    <name evidence="1" type="ORF">BK699_09515</name>
</gene>
<comment type="caution">
    <text evidence="1">The sequence shown here is derived from an EMBL/GenBank/DDBJ whole genome shotgun (WGS) entry which is preliminary data.</text>
</comment>